<gene>
    <name evidence="2" type="ORF">EXIGLDRAFT_730851</name>
</gene>
<protein>
    <submittedName>
        <fullName evidence="2">Uncharacterized protein</fullName>
    </submittedName>
</protein>
<sequence>MSVIERPLVSDQPVQDGTFVIIRLDPQASVAELDAQATYEASLIKPLKCLALLSSRAIFGFDTAADRSKLTVELFLVGRGLPAPPTSWASIPISPAPAHPETGRPTMHPTSPLPWPDCHIRTLRSCAAVISRIHTHTHMEAGPRPRLLDDDNDEVSVLAVGDGWDFAHQPRSESPVRPSSPQHSEQPLAEEPLDLESLAALANGSGLYEPLESLATAAVSDASFAFLLPAPVGFRTVRTVAVSVSSTARYGHGPYRMATVAV</sequence>
<name>A0A165C0N2_EXIGL</name>
<proteinExistence type="predicted"/>
<evidence type="ECO:0000313" key="2">
    <source>
        <dbReference type="EMBL" id="KZV81596.1"/>
    </source>
</evidence>
<feature type="compositionally biased region" description="Low complexity" evidence="1">
    <location>
        <begin position="172"/>
        <end position="181"/>
    </location>
</feature>
<dbReference type="EMBL" id="KV426380">
    <property type="protein sequence ID" value="KZV81596.1"/>
    <property type="molecule type" value="Genomic_DNA"/>
</dbReference>
<evidence type="ECO:0000313" key="3">
    <source>
        <dbReference type="Proteomes" id="UP000077266"/>
    </source>
</evidence>
<accession>A0A165C0N2</accession>
<keyword evidence="3" id="KW-1185">Reference proteome</keyword>
<dbReference type="AlphaFoldDB" id="A0A165C0N2"/>
<dbReference type="OrthoDB" id="3053346at2759"/>
<dbReference type="InParanoid" id="A0A165C0N2"/>
<dbReference type="Proteomes" id="UP000077266">
    <property type="component" value="Unassembled WGS sequence"/>
</dbReference>
<reference evidence="2 3" key="1">
    <citation type="journal article" date="2016" name="Mol. Biol. Evol.">
        <title>Comparative Genomics of Early-Diverging Mushroom-Forming Fungi Provides Insights into the Origins of Lignocellulose Decay Capabilities.</title>
        <authorList>
            <person name="Nagy L.G."/>
            <person name="Riley R."/>
            <person name="Tritt A."/>
            <person name="Adam C."/>
            <person name="Daum C."/>
            <person name="Floudas D."/>
            <person name="Sun H."/>
            <person name="Yadav J.S."/>
            <person name="Pangilinan J."/>
            <person name="Larsson K.H."/>
            <person name="Matsuura K."/>
            <person name="Barry K."/>
            <person name="Labutti K."/>
            <person name="Kuo R."/>
            <person name="Ohm R.A."/>
            <person name="Bhattacharya S.S."/>
            <person name="Shirouzu T."/>
            <person name="Yoshinaga Y."/>
            <person name="Martin F.M."/>
            <person name="Grigoriev I.V."/>
            <person name="Hibbett D.S."/>
        </authorList>
    </citation>
    <scope>NUCLEOTIDE SEQUENCE [LARGE SCALE GENOMIC DNA]</scope>
    <source>
        <strain evidence="2 3">HHB12029</strain>
    </source>
</reference>
<organism evidence="2 3">
    <name type="scientific">Exidia glandulosa HHB12029</name>
    <dbReference type="NCBI Taxonomy" id="1314781"/>
    <lineage>
        <taxon>Eukaryota</taxon>
        <taxon>Fungi</taxon>
        <taxon>Dikarya</taxon>
        <taxon>Basidiomycota</taxon>
        <taxon>Agaricomycotina</taxon>
        <taxon>Agaricomycetes</taxon>
        <taxon>Auriculariales</taxon>
        <taxon>Exidiaceae</taxon>
        <taxon>Exidia</taxon>
    </lineage>
</organism>
<evidence type="ECO:0000256" key="1">
    <source>
        <dbReference type="SAM" id="MobiDB-lite"/>
    </source>
</evidence>
<feature type="region of interest" description="Disordered" evidence="1">
    <location>
        <begin position="168"/>
        <end position="188"/>
    </location>
</feature>